<accession>A0A0A9G904</accession>
<evidence type="ECO:0000313" key="2">
    <source>
        <dbReference type="EMBL" id="JAE17133.1"/>
    </source>
</evidence>
<reference evidence="2" key="2">
    <citation type="journal article" date="2015" name="Data Brief">
        <title>Shoot transcriptome of the giant reed, Arundo donax.</title>
        <authorList>
            <person name="Barrero R.A."/>
            <person name="Guerrero F.D."/>
            <person name="Moolhuijzen P."/>
            <person name="Goolsby J.A."/>
            <person name="Tidwell J."/>
            <person name="Bellgard S.E."/>
            <person name="Bellgard M.I."/>
        </authorList>
    </citation>
    <scope>NUCLEOTIDE SEQUENCE</scope>
    <source>
        <tissue evidence="2">Shoot tissue taken approximately 20 cm above the soil surface</tissue>
    </source>
</reference>
<evidence type="ECO:0000256" key="1">
    <source>
        <dbReference type="SAM" id="MobiDB-lite"/>
    </source>
</evidence>
<sequence length="25" mass="3015">MVHTAKLLRHKQPFQLRHKGSIPYK</sequence>
<organism evidence="2">
    <name type="scientific">Arundo donax</name>
    <name type="common">Giant reed</name>
    <name type="synonym">Donax arundinaceus</name>
    <dbReference type="NCBI Taxonomy" id="35708"/>
    <lineage>
        <taxon>Eukaryota</taxon>
        <taxon>Viridiplantae</taxon>
        <taxon>Streptophyta</taxon>
        <taxon>Embryophyta</taxon>
        <taxon>Tracheophyta</taxon>
        <taxon>Spermatophyta</taxon>
        <taxon>Magnoliopsida</taxon>
        <taxon>Liliopsida</taxon>
        <taxon>Poales</taxon>
        <taxon>Poaceae</taxon>
        <taxon>PACMAD clade</taxon>
        <taxon>Arundinoideae</taxon>
        <taxon>Arundineae</taxon>
        <taxon>Arundo</taxon>
    </lineage>
</organism>
<dbReference type="EMBL" id="GBRH01180763">
    <property type="protein sequence ID" value="JAE17133.1"/>
    <property type="molecule type" value="Transcribed_RNA"/>
</dbReference>
<reference evidence="2" key="1">
    <citation type="submission" date="2014-09" db="EMBL/GenBank/DDBJ databases">
        <authorList>
            <person name="Magalhaes I.L.F."/>
            <person name="Oliveira U."/>
            <person name="Santos F.R."/>
            <person name="Vidigal T.H.D.A."/>
            <person name="Brescovit A.D."/>
            <person name="Santos A.J."/>
        </authorList>
    </citation>
    <scope>NUCLEOTIDE SEQUENCE</scope>
    <source>
        <tissue evidence="2">Shoot tissue taken approximately 20 cm above the soil surface</tissue>
    </source>
</reference>
<dbReference type="AlphaFoldDB" id="A0A0A9G904"/>
<feature type="region of interest" description="Disordered" evidence="1">
    <location>
        <begin position="1"/>
        <end position="25"/>
    </location>
</feature>
<proteinExistence type="predicted"/>
<name>A0A0A9G904_ARUDO</name>
<protein>
    <submittedName>
        <fullName evidence="2">Uncharacterized protein</fullName>
    </submittedName>
</protein>